<name>A0ABQ1G4P1_9BACL</name>
<keyword evidence="2" id="KW-1185">Reference proteome</keyword>
<evidence type="ECO:0000313" key="1">
    <source>
        <dbReference type="EMBL" id="GGA36999.1"/>
    </source>
</evidence>
<reference evidence="2" key="1">
    <citation type="journal article" date="2019" name="Int. J. Syst. Evol. Microbiol.">
        <title>The Global Catalogue of Microorganisms (GCM) 10K type strain sequencing project: providing services to taxonomists for standard genome sequencing and annotation.</title>
        <authorList>
            <consortium name="The Broad Institute Genomics Platform"/>
            <consortium name="The Broad Institute Genome Sequencing Center for Infectious Disease"/>
            <person name="Wu L."/>
            <person name="Ma J."/>
        </authorList>
    </citation>
    <scope>NUCLEOTIDE SEQUENCE [LARGE SCALE GENOMIC DNA]</scope>
    <source>
        <strain evidence="2">CGMCC 1.15044</strain>
    </source>
</reference>
<gene>
    <name evidence="1" type="ORF">GCM10010917_22650</name>
</gene>
<dbReference type="EMBL" id="BMHF01000007">
    <property type="protein sequence ID" value="GGA36999.1"/>
    <property type="molecule type" value="Genomic_DNA"/>
</dbReference>
<dbReference type="Proteomes" id="UP000609323">
    <property type="component" value="Unassembled WGS sequence"/>
</dbReference>
<comment type="caution">
    <text evidence="1">The sequence shown here is derived from an EMBL/GenBank/DDBJ whole genome shotgun (WGS) entry which is preliminary data.</text>
</comment>
<protein>
    <submittedName>
        <fullName evidence="1">Uncharacterized protein</fullName>
    </submittedName>
</protein>
<accession>A0ABQ1G4P1</accession>
<evidence type="ECO:0000313" key="2">
    <source>
        <dbReference type="Proteomes" id="UP000609323"/>
    </source>
</evidence>
<sequence>MLSFTAAMDIMKQLKNETIEDSLQKIAHSSQTANKNQEKGYNIVYMTLEGKWGRACRKQPILHPNKKNSQL</sequence>
<proteinExistence type="predicted"/>
<organism evidence="1 2">
    <name type="scientific">Paenibacillus physcomitrellae</name>
    <dbReference type="NCBI Taxonomy" id="1619311"/>
    <lineage>
        <taxon>Bacteria</taxon>
        <taxon>Bacillati</taxon>
        <taxon>Bacillota</taxon>
        <taxon>Bacilli</taxon>
        <taxon>Bacillales</taxon>
        <taxon>Paenibacillaceae</taxon>
        <taxon>Paenibacillus</taxon>
    </lineage>
</organism>